<proteinExistence type="predicted"/>
<sequence length="184" mass="20504">MAINLQKGERANIELPKFTIGLGWDINESHTGGECDLDASVFLLGENRKIISDPYFVFYNNLESPDGAVKHSGDNRTGAGEGDDETIHVDLSVINPAVKEICVVVTIHEAAARKQNFGQIRNSFIRIYDAAKNVELVKYELGEDFSIETSVEFGRIYKRENQWRFEAVGIGQSGGLEQFLSKYA</sequence>
<dbReference type="OrthoDB" id="4123258at2"/>
<protein>
    <submittedName>
        <fullName evidence="3">TerD family protein</fullName>
    </submittedName>
</protein>
<dbReference type="Pfam" id="PF02342">
    <property type="entry name" value="TerD"/>
    <property type="match status" value="1"/>
</dbReference>
<keyword evidence="4" id="KW-1185">Reference proteome</keyword>
<dbReference type="Gene3D" id="2.60.60.30">
    <property type="entry name" value="sav2460 like domains"/>
    <property type="match status" value="1"/>
</dbReference>
<dbReference type="PANTHER" id="PTHR32097:SF17">
    <property type="entry name" value="CAMP-BINDING PROTEIN 1-RELATED"/>
    <property type="match status" value="1"/>
</dbReference>
<keyword evidence="1" id="KW-0778">Tellurium resistance</keyword>
<evidence type="ECO:0000313" key="3">
    <source>
        <dbReference type="EMBL" id="TWW00550.1"/>
    </source>
</evidence>
<evidence type="ECO:0000259" key="2">
    <source>
        <dbReference type="Pfam" id="PF02342"/>
    </source>
</evidence>
<gene>
    <name evidence="3" type="ORF">FEF09_10915</name>
</gene>
<organism evidence="3 4">
    <name type="scientific">Chitinophaga pinensis</name>
    <dbReference type="NCBI Taxonomy" id="79329"/>
    <lineage>
        <taxon>Bacteria</taxon>
        <taxon>Pseudomonadati</taxon>
        <taxon>Bacteroidota</taxon>
        <taxon>Chitinophagia</taxon>
        <taxon>Chitinophagales</taxon>
        <taxon>Chitinophagaceae</taxon>
        <taxon>Chitinophaga</taxon>
    </lineage>
</organism>
<evidence type="ECO:0000256" key="1">
    <source>
        <dbReference type="ARBA" id="ARBA00022686"/>
    </source>
</evidence>
<dbReference type="RefSeq" id="WP_146305141.1">
    <property type="nucleotide sequence ID" value="NZ_VOHS01000008.1"/>
</dbReference>
<evidence type="ECO:0000313" key="4">
    <source>
        <dbReference type="Proteomes" id="UP000318815"/>
    </source>
</evidence>
<reference evidence="3 4" key="1">
    <citation type="submission" date="2019-08" db="EMBL/GenBank/DDBJ databases">
        <title>Whole genome sequencing of chitin degrading bacteria Chitinophaga pinensis YS16.</title>
        <authorList>
            <person name="Singh R.P."/>
            <person name="Manchanda G."/>
            <person name="Maurya I.K."/>
            <person name="Joshi N.K."/>
            <person name="Srivastava A.K."/>
        </authorList>
    </citation>
    <scope>NUCLEOTIDE SEQUENCE [LARGE SCALE GENOMIC DNA]</scope>
    <source>
        <strain evidence="3 4">YS-16</strain>
    </source>
</reference>
<dbReference type="GO" id="GO:0046690">
    <property type="term" value="P:response to tellurium ion"/>
    <property type="evidence" value="ECO:0007669"/>
    <property type="project" value="UniProtKB-KW"/>
</dbReference>
<dbReference type="PANTHER" id="PTHR32097">
    <property type="entry name" value="CAMP-BINDING PROTEIN 1-RELATED"/>
    <property type="match status" value="1"/>
</dbReference>
<dbReference type="AlphaFoldDB" id="A0A5C6LVL2"/>
<dbReference type="EMBL" id="VOHS01000008">
    <property type="protein sequence ID" value="TWW00550.1"/>
    <property type="molecule type" value="Genomic_DNA"/>
</dbReference>
<dbReference type="InterPro" id="IPR003325">
    <property type="entry name" value="TerD"/>
</dbReference>
<comment type="caution">
    <text evidence="3">The sequence shown here is derived from an EMBL/GenBank/DDBJ whole genome shotgun (WGS) entry which is preliminary data.</text>
</comment>
<dbReference type="CDD" id="cd06974">
    <property type="entry name" value="TerD_like"/>
    <property type="match status" value="1"/>
</dbReference>
<dbReference type="Proteomes" id="UP000318815">
    <property type="component" value="Unassembled WGS sequence"/>
</dbReference>
<name>A0A5C6LVL2_9BACT</name>
<accession>A0A5C6LVL2</accession>
<dbReference type="InterPro" id="IPR051324">
    <property type="entry name" value="Stress/Tellurium_Resist"/>
</dbReference>
<feature type="domain" description="TerD" evidence="2">
    <location>
        <begin position="1"/>
        <end position="183"/>
    </location>
</feature>